<dbReference type="InterPro" id="IPR010730">
    <property type="entry name" value="HET"/>
</dbReference>
<feature type="non-terminal residue" evidence="2">
    <location>
        <position position="525"/>
    </location>
</feature>
<dbReference type="Pfam" id="PF06985">
    <property type="entry name" value="HET"/>
    <property type="match status" value="1"/>
</dbReference>
<reference evidence="2" key="1">
    <citation type="journal article" date="2021" name="Nat. Commun.">
        <title>Genetic determinants of endophytism in the Arabidopsis root mycobiome.</title>
        <authorList>
            <person name="Mesny F."/>
            <person name="Miyauchi S."/>
            <person name="Thiergart T."/>
            <person name="Pickel B."/>
            <person name="Atanasova L."/>
            <person name="Karlsson M."/>
            <person name="Huettel B."/>
            <person name="Barry K.W."/>
            <person name="Haridas S."/>
            <person name="Chen C."/>
            <person name="Bauer D."/>
            <person name="Andreopoulos W."/>
            <person name="Pangilinan J."/>
            <person name="LaButti K."/>
            <person name="Riley R."/>
            <person name="Lipzen A."/>
            <person name="Clum A."/>
            <person name="Drula E."/>
            <person name="Henrissat B."/>
            <person name="Kohler A."/>
            <person name="Grigoriev I.V."/>
            <person name="Martin F.M."/>
            <person name="Hacquard S."/>
        </authorList>
    </citation>
    <scope>NUCLEOTIDE SEQUENCE</scope>
    <source>
        <strain evidence="2">FSSC 5 MPI-SDFR-AT-0091</strain>
    </source>
</reference>
<accession>A0A9P9H9Q9</accession>
<feature type="domain" description="Heterokaryon incompatibility" evidence="1">
    <location>
        <begin position="47"/>
        <end position="195"/>
    </location>
</feature>
<dbReference type="Proteomes" id="UP000736672">
    <property type="component" value="Unassembled WGS sequence"/>
</dbReference>
<dbReference type="OrthoDB" id="5362512at2759"/>
<evidence type="ECO:0000259" key="1">
    <source>
        <dbReference type="Pfam" id="PF06985"/>
    </source>
</evidence>
<protein>
    <submittedName>
        <fullName evidence="2">Heterokaryon incompatibility protein-domain-containing protein</fullName>
    </submittedName>
</protein>
<gene>
    <name evidence="2" type="ORF">B0J15DRAFT_560224</name>
</gene>
<evidence type="ECO:0000313" key="2">
    <source>
        <dbReference type="EMBL" id="KAH7253145.1"/>
    </source>
</evidence>
<dbReference type="PANTHER" id="PTHR33112:SF16">
    <property type="entry name" value="HETEROKARYON INCOMPATIBILITY DOMAIN-CONTAINING PROTEIN"/>
    <property type="match status" value="1"/>
</dbReference>
<dbReference type="AlphaFoldDB" id="A0A9P9H9Q9"/>
<proteinExistence type="predicted"/>
<name>A0A9P9H9Q9_FUSSL</name>
<dbReference type="PANTHER" id="PTHR33112">
    <property type="entry name" value="DOMAIN PROTEIN, PUTATIVE-RELATED"/>
    <property type="match status" value="1"/>
</dbReference>
<dbReference type="EMBL" id="JAGTJS010000011">
    <property type="protein sequence ID" value="KAH7253145.1"/>
    <property type="molecule type" value="Genomic_DNA"/>
</dbReference>
<sequence length="525" mass="59474">REWIFRCKNQHPTCSHQGLAGSYLPSRVIEVGYPPRLYEPHGERAHYITLSHCWGTSQHFVTTSENIQNLRAEIPWTSLPKTFQDAILITRNLRIRFLWIDSLCIIQDKRSDWELELAKMGDNYNKSFLTIAAASAMDDQSGFLGPKETTSVRDLPPIPGLPAGLMVREVSEEAGSGRHAEFREPLYTRGWVLQERLLSPRILSFGSAELRWDCNASTFTETGHSPPEDTQITYRRDFFRIAANNSNSQPAAHKEHETSAIYEWWHQALVPAYTKLKLTKQDDKLPALSAIAEEVRLRTGDVYLAGLWKHDLHRGLLWMCKSSAGQPEQGCLPDRYRAPSWSWASIESSSIISEPVTPSLRFDARILDARFEGPRANDPERAASGYIRAESLCFEATLEASLASETSQGLNAPFSLLGPLMDSATWRFFPDVPLEAASFQLNNGEIFTTLQRSNTNKHHLQLPVSGTVWCFLVTSFVNGRLGFMVLGRSSQQHDSFERLGLAKIHHLQFIPGWHEHIPRRELVIL</sequence>
<organism evidence="2 3">
    <name type="scientific">Fusarium solani</name>
    <name type="common">Filamentous fungus</name>
    <dbReference type="NCBI Taxonomy" id="169388"/>
    <lineage>
        <taxon>Eukaryota</taxon>
        <taxon>Fungi</taxon>
        <taxon>Dikarya</taxon>
        <taxon>Ascomycota</taxon>
        <taxon>Pezizomycotina</taxon>
        <taxon>Sordariomycetes</taxon>
        <taxon>Hypocreomycetidae</taxon>
        <taxon>Hypocreales</taxon>
        <taxon>Nectriaceae</taxon>
        <taxon>Fusarium</taxon>
        <taxon>Fusarium solani species complex</taxon>
    </lineage>
</organism>
<evidence type="ECO:0000313" key="3">
    <source>
        <dbReference type="Proteomes" id="UP000736672"/>
    </source>
</evidence>
<comment type="caution">
    <text evidence="2">The sequence shown here is derived from an EMBL/GenBank/DDBJ whole genome shotgun (WGS) entry which is preliminary data.</text>
</comment>
<keyword evidence="3" id="KW-1185">Reference proteome</keyword>